<proteinExistence type="inferred from homology"/>
<name>A0AAV4PVY5_CAEEX</name>
<accession>A0AAV4PVY5</accession>
<sequence>MVKTNKTITEIFTHGSKLEGQVGAAFVAYENKQEIHHWKAKLQKHNSVFQAEATAIHHAINWALSSNKTCVNIFSDSQSTIQAIHRFHNTDNMIQQTRNLILSISNQKLNITWVEAHVGIVGNERADQLAKEATSAPTTIDTIQIPNSLLRKELKDASLKLWQQQWNTSPTGRRTHKYIPKVSTKMSLNTSINYFLTGHGPFPSYLNRFNIKETDKCICGDIGSPDHYLFDCPLTHPT</sequence>
<evidence type="ECO:0000313" key="4">
    <source>
        <dbReference type="Proteomes" id="UP001054945"/>
    </source>
</evidence>
<dbReference type="PANTHER" id="PTHR10642:SF31">
    <property type="entry name" value="RIBONUCLEASE H1"/>
    <property type="match status" value="1"/>
</dbReference>
<dbReference type="Pfam" id="PF00075">
    <property type="entry name" value="RNase_H"/>
    <property type="match status" value="1"/>
</dbReference>
<dbReference type="InterPro" id="IPR012337">
    <property type="entry name" value="RNaseH-like_sf"/>
</dbReference>
<dbReference type="Proteomes" id="UP001054945">
    <property type="component" value="Unassembled WGS sequence"/>
</dbReference>
<evidence type="ECO:0000259" key="2">
    <source>
        <dbReference type="PROSITE" id="PS50879"/>
    </source>
</evidence>
<dbReference type="SUPFAM" id="SSF53098">
    <property type="entry name" value="Ribonuclease H-like"/>
    <property type="match status" value="1"/>
</dbReference>
<evidence type="ECO:0000313" key="3">
    <source>
        <dbReference type="EMBL" id="GIY00339.1"/>
    </source>
</evidence>
<evidence type="ECO:0000256" key="1">
    <source>
        <dbReference type="ARBA" id="ARBA00005300"/>
    </source>
</evidence>
<dbReference type="Gene3D" id="3.30.420.10">
    <property type="entry name" value="Ribonuclease H-like superfamily/Ribonuclease H"/>
    <property type="match status" value="1"/>
</dbReference>
<comment type="similarity">
    <text evidence="1">Belongs to the RNase H family.</text>
</comment>
<dbReference type="InterPro" id="IPR050092">
    <property type="entry name" value="RNase_H"/>
</dbReference>
<dbReference type="AlphaFoldDB" id="A0AAV4PVY5"/>
<dbReference type="InterPro" id="IPR036397">
    <property type="entry name" value="RNaseH_sf"/>
</dbReference>
<dbReference type="GO" id="GO:0043137">
    <property type="term" value="P:DNA replication, removal of RNA primer"/>
    <property type="evidence" value="ECO:0007669"/>
    <property type="project" value="TreeGrafter"/>
</dbReference>
<dbReference type="GO" id="GO:0004523">
    <property type="term" value="F:RNA-DNA hybrid ribonuclease activity"/>
    <property type="evidence" value="ECO:0007669"/>
    <property type="project" value="InterPro"/>
</dbReference>
<dbReference type="GO" id="GO:0003676">
    <property type="term" value="F:nucleic acid binding"/>
    <property type="evidence" value="ECO:0007669"/>
    <property type="project" value="InterPro"/>
</dbReference>
<protein>
    <submittedName>
        <fullName evidence="3">RNase H domain-containing protein</fullName>
    </submittedName>
</protein>
<gene>
    <name evidence="3" type="primary">AVEN_102543_1</name>
    <name evidence="3" type="ORF">CEXT_145231</name>
</gene>
<feature type="domain" description="RNase H type-1" evidence="2">
    <location>
        <begin position="5"/>
        <end position="135"/>
    </location>
</feature>
<comment type="caution">
    <text evidence="3">The sequence shown here is derived from an EMBL/GenBank/DDBJ whole genome shotgun (WGS) entry which is preliminary data.</text>
</comment>
<dbReference type="CDD" id="cd09276">
    <property type="entry name" value="Rnase_HI_RT_non_LTR"/>
    <property type="match status" value="1"/>
</dbReference>
<dbReference type="PANTHER" id="PTHR10642">
    <property type="entry name" value="RIBONUCLEASE H1"/>
    <property type="match status" value="1"/>
</dbReference>
<dbReference type="InterPro" id="IPR002156">
    <property type="entry name" value="RNaseH_domain"/>
</dbReference>
<organism evidence="3 4">
    <name type="scientific">Caerostris extrusa</name>
    <name type="common">Bark spider</name>
    <name type="synonym">Caerostris bankana</name>
    <dbReference type="NCBI Taxonomy" id="172846"/>
    <lineage>
        <taxon>Eukaryota</taxon>
        <taxon>Metazoa</taxon>
        <taxon>Ecdysozoa</taxon>
        <taxon>Arthropoda</taxon>
        <taxon>Chelicerata</taxon>
        <taxon>Arachnida</taxon>
        <taxon>Araneae</taxon>
        <taxon>Araneomorphae</taxon>
        <taxon>Entelegynae</taxon>
        <taxon>Araneoidea</taxon>
        <taxon>Araneidae</taxon>
        <taxon>Caerostris</taxon>
    </lineage>
</organism>
<reference evidence="3 4" key="1">
    <citation type="submission" date="2021-06" db="EMBL/GenBank/DDBJ databases">
        <title>Caerostris extrusa draft genome.</title>
        <authorList>
            <person name="Kono N."/>
            <person name="Arakawa K."/>
        </authorList>
    </citation>
    <scope>NUCLEOTIDE SEQUENCE [LARGE SCALE GENOMIC DNA]</scope>
</reference>
<dbReference type="PROSITE" id="PS50879">
    <property type="entry name" value="RNASE_H_1"/>
    <property type="match status" value="1"/>
</dbReference>
<dbReference type="EMBL" id="BPLR01005168">
    <property type="protein sequence ID" value="GIY00339.1"/>
    <property type="molecule type" value="Genomic_DNA"/>
</dbReference>
<keyword evidence="4" id="KW-1185">Reference proteome</keyword>